<dbReference type="Pfam" id="PF10408">
    <property type="entry name" value="Ufd2P_core"/>
    <property type="match status" value="1"/>
</dbReference>
<organism evidence="11 12">
    <name type="scientific">Pocillopora damicornis</name>
    <name type="common">Cauliflower coral</name>
    <name type="synonym">Millepora damicornis</name>
    <dbReference type="NCBI Taxonomy" id="46731"/>
    <lineage>
        <taxon>Eukaryota</taxon>
        <taxon>Metazoa</taxon>
        <taxon>Cnidaria</taxon>
        <taxon>Anthozoa</taxon>
        <taxon>Hexacorallia</taxon>
        <taxon>Scleractinia</taxon>
        <taxon>Astrocoeniina</taxon>
        <taxon>Pocilloporidae</taxon>
        <taxon>Pocillopora</taxon>
    </lineage>
</organism>
<feature type="compositionally biased region" description="Low complexity" evidence="6">
    <location>
        <begin position="230"/>
        <end position="241"/>
    </location>
</feature>
<comment type="pathway">
    <text evidence="2">Protein modification; protein ubiquitination.</text>
</comment>
<evidence type="ECO:0008006" key="13">
    <source>
        <dbReference type="Google" id="ProtNLM"/>
    </source>
</evidence>
<keyword evidence="8" id="KW-0732">Signal</keyword>
<evidence type="ECO:0000313" key="12">
    <source>
        <dbReference type="Proteomes" id="UP000275408"/>
    </source>
</evidence>
<dbReference type="SMART" id="SM00212">
    <property type="entry name" value="UBCc"/>
    <property type="match status" value="1"/>
</dbReference>
<evidence type="ECO:0000256" key="1">
    <source>
        <dbReference type="ARBA" id="ARBA00004123"/>
    </source>
</evidence>
<dbReference type="STRING" id="46731.A0A3M6USJ7"/>
<evidence type="ECO:0000256" key="6">
    <source>
        <dbReference type="SAM" id="MobiDB-lite"/>
    </source>
</evidence>
<dbReference type="GO" id="GO:0005737">
    <property type="term" value="C:cytoplasm"/>
    <property type="evidence" value="ECO:0007669"/>
    <property type="project" value="TreeGrafter"/>
</dbReference>
<accession>A0A3M6USJ7</accession>
<evidence type="ECO:0000256" key="8">
    <source>
        <dbReference type="SAM" id="SignalP"/>
    </source>
</evidence>
<dbReference type="Gene3D" id="1.10.238.10">
    <property type="entry name" value="EF-hand"/>
    <property type="match status" value="1"/>
</dbReference>
<dbReference type="GO" id="GO:0006511">
    <property type="term" value="P:ubiquitin-dependent protein catabolic process"/>
    <property type="evidence" value="ECO:0007669"/>
    <property type="project" value="InterPro"/>
</dbReference>
<evidence type="ECO:0000256" key="2">
    <source>
        <dbReference type="ARBA" id="ARBA00004906"/>
    </source>
</evidence>
<dbReference type="PROSITE" id="PS50127">
    <property type="entry name" value="UBC_2"/>
    <property type="match status" value="1"/>
</dbReference>
<feature type="region of interest" description="Disordered" evidence="6">
    <location>
        <begin position="80"/>
        <end position="103"/>
    </location>
</feature>
<dbReference type="SUPFAM" id="SSF54495">
    <property type="entry name" value="UBC-like"/>
    <property type="match status" value="1"/>
</dbReference>
<evidence type="ECO:0000256" key="4">
    <source>
        <dbReference type="ARBA" id="ARBA00022786"/>
    </source>
</evidence>
<gene>
    <name evidence="11" type="ORF">pdam_00002414</name>
</gene>
<dbReference type="PANTHER" id="PTHR13931">
    <property type="entry name" value="UBIQUITINATION FACTOR E4"/>
    <property type="match status" value="1"/>
</dbReference>
<keyword evidence="7" id="KW-0472">Membrane</keyword>
<name>A0A3M6USJ7_POCDA</name>
<evidence type="ECO:0000259" key="9">
    <source>
        <dbReference type="PROSITE" id="PS50127"/>
    </source>
</evidence>
<proteinExistence type="predicted"/>
<feature type="region of interest" description="Disordered" evidence="6">
    <location>
        <begin position="161"/>
        <end position="223"/>
    </location>
</feature>
<keyword evidence="7" id="KW-1133">Transmembrane helix</keyword>
<feature type="transmembrane region" description="Helical" evidence="7">
    <location>
        <begin position="118"/>
        <end position="136"/>
    </location>
</feature>
<feature type="region of interest" description="Disordered" evidence="6">
    <location>
        <begin position="230"/>
        <end position="249"/>
    </location>
</feature>
<evidence type="ECO:0000313" key="11">
    <source>
        <dbReference type="EMBL" id="RMX56641.1"/>
    </source>
</evidence>
<dbReference type="InterPro" id="IPR019474">
    <property type="entry name" value="Ub_conjug_fac_E4_core"/>
</dbReference>
<dbReference type="PROSITE" id="PS00018">
    <property type="entry name" value="EF_HAND_1"/>
    <property type="match status" value="1"/>
</dbReference>
<feature type="compositionally biased region" description="Basic and acidic residues" evidence="6">
    <location>
        <begin position="83"/>
        <end position="93"/>
    </location>
</feature>
<dbReference type="GO" id="GO:0000209">
    <property type="term" value="P:protein polyubiquitination"/>
    <property type="evidence" value="ECO:0007669"/>
    <property type="project" value="TreeGrafter"/>
</dbReference>
<evidence type="ECO:0000259" key="10">
    <source>
        <dbReference type="PROSITE" id="PS50222"/>
    </source>
</evidence>
<dbReference type="InterPro" id="IPR000608">
    <property type="entry name" value="UBC"/>
</dbReference>
<reference evidence="11 12" key="1">
    <citation type="journal article" date="2018" name="Sci. Rep.">
        <title>Comparative analysis of the Pocillopora damicornis genome highlights role of immune system in coral evolution.</title>
        <authorList>
            <person name="Cunning R."/>
            <person name="Bay R.A."/>
            <person name="Gillette P."/>
            <person name="Baker A.C."/>
            <person name="Traylor-Knowles N."/>
        </authorList>
    </citation>
    <scope>NUCLEOTIDE SEQUENCE [LARGE SCALE GENOMIC DNA]</scope>
    <source>
        <strain evidence="11">RSMAS</strain>
        <tissue evidence="11">Whole animal</tissue>
    </source>
</reference>
<dbReference type="GO" id="GO:0034450">
    <property type="term" value="F:ubiquitin-ubiquitin ligase activity"/>
    <property type="evidence" value="ECO:0007669"/>
    <property type="project" value="InterPro"/>
</dbReference>
<dbReference type="PANTHER" id="PTHR13931:SF2">
    <property type="entry name" value="UBIQUITIN CONJUGATION FACTOR E4 B"/>
    <property type="match status" value="1"/>
</dbReference>
<dbReference type="Pfam" id="PF00179">
    <property type="entry name" value="UQ_con"/>
    <property type="match status" value="1"/>
</dbReference>
<dbReference type="Gene3D" id="3.10.110.10">
    <property type="entry name" value="Ubiquitin Conjugating Enzyme"/>
    <property type="match status" value="1"/>
</dbReference>
<keyword evidence="3" id="KW-0808">Transferase</keyword>
<dbReference type="EMBL" id="RCHS01000826">
    <property type="protein sequence ID" value="RMX56641.1"/>
    <property type="molecule type" value="Genomic_DNA"/>
</dbReference>
<dbReference type="OrthoDB" id="1926878at2759"/>
<dbReference type="GO" id="GO:0005634">
    <property type="term" value="C:nucleus"/>
    <property type="evidence" value="ECO:0007669"/>
    <property type="project" value="UniProtKB-SubCell"/>
</dbReference>
<feature type="domain" description="EF-hand" evidence="10">
    <location>
        <begin position="43"/>
        <end position="78"/>
    </location>
</feature>
<evidence type="ECO:0000256" key="7">
    <source>
        <dbReference type="SAM" id="Phobius"/>
    </source>
</evidence>
<dbReference type="InterPro" id="IPR016135">
    <property type="entry name" value="UBQ-conjugating_enzyme/RWD"/>
</dbReference>
<dbReference type="UniPathway" id="UPA00143"/>
<dbReference type="InterPro" id="IPR018247">
    <property type="entry name" value="EF_Hand_1_Ca_BS"/>
</dbReference>
<dbReference type="GO" id="GO:0036503">
    <property type="term" value="P:ERAD pathway"/>
    <property type="evidence" value="ECO:0007669"/>
    <property type="project" value="InterPro"/>
</dbReference>
<comment type="caution">
    <text evidence="11">The sequence shown here is derived from an EMBL/GenBank/DDBJ whole genome shotgun (WGS) entry which is preliminary data.</text>
</comment>
<feature type="compositionally biased region" description="Acidic residues" evidence="6">
    <location>
        <begin position="1149"/>
        <end position="1159"/>
    </location>
</feature>
<dbReference type="InterPro" id="IPR002048">
    <property type="entry name" value="EF_hand_dom"/>
</dbReference>
<feature type="compositionally biased region" description="Polar residues" evidence="6">
    <location>
        <begin position="181"/>
        <end position="190"/>
    </location>
</feature>
<sequence>MARNHVLLLGLFLKLVFLIHSSEQFEDPLQQHILSNEDGNHELSALEFQKILFEYDKDGDGELSGQEMSKYIEDTLATLKPETGGRDSKEKLQKGSVGYRGSKQKSSKTAQTWSVKQIVGGLVVVFFVTAVCVALLQRRDQTSSQTVEVADVRAARLRKLAGEKSDTKTENSPPACVKETSALNRQPSIDSNKKGLRKRVENSEVTATNTGEGRVPGTNKQRDGLRLLSSNAVSSEPSSPNTGRSLSSIEVEPSVVRALTSEHSPVPITGCSQEATADRFQVKDITEVKKEISTSLSKRLTAPKQEKIQDLPYHDVAKKVLMQVLECSFDPMKFAIQCFDRCSQLPAKNFKLIQDGEKIWKEVASAVMEPCVNTILKHLVHAAASPTAVEDDLWADFVQSGQSEGPSQYFLSSLGGWSSDGVTVSVELLNRLLEKGKEDPEVKETFVEMITVGGKQVERVKRINEITLECKCIFRGLETLLSLPVMGDFLAEALERELDTGINELGVFFQHKSLFSSFLATSTMDIKIDKKSRSSICFVELPHFPQAFRSDVDQLQSQIMDGIHSCQNVVYKALVKLLKTDNRDSAIAWLAGVVSLNDLRLSANLPRDNLMKATVANDGFMVNLCSVALQMCDSFLLTKGKDKYKQIEALYCTSKACRLRFTNERTLAGGHIGTENEDRTDLRSVLLPSGDLKGQFKLITEMFHITHRALHIGLTTTIQHYNRIMRQYTMLSEMKEGSSFEAETKKMLVLFVLQWNTCLEDDHFMRLCSEFYITSAAWLLHLLDSCASEYQGLSENEIRVRQREILVNIPEFYVKDMCSWFSFVAAHKPGALRGLDICIFVDCCCALMERRDIMPGPVAATRTVTALLSFAEICQRSKGKNKLLETTTWGSGIEGDMVACVAMCPAVREKLGPALIHTYSSVDIVEGLDVDKEEFDKFSARFEIVKLLEKLWKRPDCLPSILQECGTESFQSFLGAVFDTLLYVLKDGLLRLTNVRKLQCAKQCDEKWKELSVDQRQEKEHFLKSEEHVSKSCMQMIIGFLDSLCGRKCMDLKVENMDRYSFDPRDLLVKILTVLVRMSNASEEREFVKCLAANPDYSRLSVERALRVVQRENLAPDFVVEDLRRIVQEVSSLLAREDENFSVWEIETNTDENGLEEPPEGGGNGPCAPDPCDPKQADQAYIETLESIKFEAAELVDCHAFRSCASQPMCPRSGKVRALMREATQLKNNLPIHPNSSILVRQDENRMDFVRALITGTVDTPYSRGCFVFDIYFPSSYPVDPPLVKIITTGNGTVRFNPNLYADGKVLLSIQGMMFTPDPCFNEPGYEGIKGTDEGDALCKEYNAKIKLHTIRHAMVGQLREPAPGFEEAIRTHFRLQKEAVLRQCADWLTQCADAEEERRMRKAVDTLKSELDKL</sequence>
<keyword evidence="4" id="KW-0833">Ubl conjugation pathway</keyword>
<feature type="chain" id="PRO_5018198555" description="UBC core domain-containing protein" evidence="8">
    <location>
        <begin position="25"/>
        <end position="1415"/>
    </location>
</feature>
<dbReference type="CDD" id="cd23810">
    <property type="entry name" value="UBCc_BIRC6"/>
    <property type="match status" value="1"/>
</dbReference>
<keyword evidence="12" id="KW-1185">Reference proteome</keyword>
<dbReference type="GO" id="GO:0005509">
    <property type="term" value="F:calcium ion binding"/>
    <property type="evidence" value="ECO:0007669"/>
    <property type="project" value="InterPro"/>
</dbReference>
<dbReference type="GO" id="GO:0000151">
    <property type="term" value="C:ubiquitin ligase complex"/>
    <property type="evidence" value="ECO:0007669"/>
    <property type="project" value="InterPro"/>
</dbReference>
<dbReference type="InterPro" id="IPR045132">
    <property type="entry name" value="UBE4"/>
</dbReference>
<evidence type="ECO:0000256" key="5">
    <source>
        <dbReference type="ARBA" id="ARBA00023242"/>
    </source>
</evidence>
<feature type="signal peptide" evidence="8">
    <location>
        <begin position="1"/>
        <end position="24"/>
    </location>
</feature>
<keyword evidence="5" id="KW-0539">Nucleus</keyword>
<dbReference type="Proteomes" id="UP000275408">
    <property type="component" value="Unassembled WGS sequence"/>
</dbReference>
<protein>
    <recommendedName>
        <fullName evidence="13">UBC core domain-containing protein</fullName>
    </recommendedName>
</protein>
<evidence type="ECO:0000256" key="3">
    <source>
        <dbReference type="ARBA" id="ARBA00022679"/>
    </source>
</evidence>
<feature type="domain" description="UBC core" evidence="9">
    <location>
        <begin position="1214"/>
        <end position="1399"/>
    </location>
</feature>
<comment type="subcellular location">
    <subcellularLocation>
        <location evidence="1">Nucleus</location>
    </subcellularLocation>
</comment>
<keyword evidence="7" id="KW-0812">Transmembrane</keyword>
<dbReference type="PROSITE" id="PS50222">
    <property type="entry name" value="EF_HAND_2"/>
    <property type="match status" value="1"/>
</dbReference>
<feature type="region of interest" description="Disordered" evidence="6">
    <location>
        <begin position="1149"/>
        <end position="1175"/>
    </location>
</feature>